<dbReference type="GO" id="GO:0016887">
    <property type="term" value="F:ATP hydrolysis activity"/>
    <property type="evidence" value="ECO:0007669"/>
    <property type="project" value="InterPro"/>
</dbReference>
<feature type="domain" description="ABC transmembrane type-1" evidence="10">
    <location>
        <begin position="1"/>
        <end position="73"/>
    </location>
</feature>
<dbReference type="VEuPathDB" id="HostDB:ENSCPOG00000009891"/>
<reference evidence="11" key="2">
    <citation type="submission" date="2025-08" db="UniProtKB">
        <authorList>
            <consortium name="Ensembl"/>
        </authorList>
    </citation>
    <scope>IDENTIFICATION</scope>
    <source>
        <strain evidence="11">2N</strain>
    </source>
</reference>
<evidence type="ECO:0000259" key="9">
    <source>
        <dbReference type="PROSITE" id="PS50893"/>
    </source>
</evidence>
<evidence type="ECO:0000256" key="6">
    <source>
        <dbReference type="ARBA" id="ARBA00022989"/>
    </source>
</evidence>
<feature type="transmembrane region" description="Helical" evidence="8">
    <location>
        <begin position="46"/>
        <end position="67"/>
    </location>
</feature>
<dbReference type="AlphaFoldDB" id="A0A286Y4D4"/>
<accession>A0A286Y4D4</accession>
<dbReference type="InterPro" id="IPR036640">
    <property type="entry name" value="ABC1_TM_sf"/>
</dbReference>
<dbReference type="CDD" id="cd03250">
    <property type="entry name" value="ABCC_MRP_domain1"/>
    <property type="match status" value="1"/>
</dbReference>
<evidence type="ECO:0000313" key="12">
    <source>
        <dbReference type="Proteomes" id="UP000005447"/>
    </source>
</evidence>
<dbReference type="SUPFAM" id="SSF52540">
    <property type="entry name" value="P-loop containing nucleoside triphosphate hydrolases"/>
    <property type="match status" value="1"/>
</dbReference>
<protein>
    <submittedName>
        <fullName evidence="11">ATP binding cassette subfamily C member 10</fullName>
    </submittedName>
</protein>
<dbReference type="Gene3D" id="3.40.50.300">
    <property type="entry name" value="P-loop containing nucleotide triphosphate hydrolases"/>
    <property type="match status" value="1"/>
</dbReference>
<dbReference type="GO" id="GO:0005524">
    <property type="term" value="F:ATP binding"/>
    <property type="evidence" value="ECO:0007669"/>
    <property type="project" value="UniProtKB-KW"/>
</dbReference>
<keyword evidence="6 8" id="KW-1133">Transmembrane helix</keyword>
<dbReference type="InterPro" id="IPR003593">
    <property type="entry name" value="AAA+_ATPase"/>
</dbReference>
<dbReference type="Pfam" id="PF00005">
    <property type="entry name" value="ABC_tran"/>
    <property type="match status" value="1"/>
</dbReference>
<evidence type="ECO:0000256" key="2">
    <source>
        <dbReference type="ARBA" id="ARBA00022448"/>
    </source>
</evidence>
<dbReference type="PANTHER" id="PTHR24223">
    <property type="entry name" value="ATP-BINDING CASSETTE SUB-FAMILY C"/>
    <property type="match status" value="1"/>
</dbReference>
<dbReference type="Proteomes" id="UP000005447">
    <property type="component" value="Unassembled WGS sequence"/>
</dbReference>
<evidence type="ECO:0000256" key="1">
    <source>
        <dbReference type="ARBA" id="ARBA00004141"/>
    </source>
</evidence>
<organism evidence="11 12">
    <name type="scientific">Cavia porcellus</name>
    <name type="common">Guinea pig</name>
    <dbReference type="NCBI Taxonomy" id="10141"/>
    <lineage>
        <taxon>Eukaryota</taxon>
        <taxon>Metazoa</taxon>
        <taxon>Chordata</taxon>
        <taxon>Craniata</taxon>
        <taxon>Vertebrata</taxon>
        <taxon>Euteleostomi</taxon>
        <taxon>Mammalia</taxon>
        <taxon>Eutheria</taxon>
        <taxon>Euarchontoglires</taxon>
        <taxon>Glires</taxon>
        <taxon>Rodentia</taxon>
        <taxon>Hystricomorpha</taxon>
        <taxon>Caviidae</taxon>
        <taxon>Cavia</taxon>
    </lineage>
</organism>
<dbReference type="InterPro" id="IPR011527">
    <property type="entry name" value="ABC1_TM_dom"/>
</dbReference>
<sequence length="245" mass="26767">MTELLSGIRVIKFFGWEQAMATRVEACRAQELGRLRVIKYLDAACVYLWAALPVVISIVIFITYVLMGHQLTATKGTLVGIVGKVGCGKSSLLAAITGELHRLGGRVAVWGLSKGFGLATQEPWIQFATIRDNILFGKMFNAQLYREVLEACALNEDLSVLPAGDQTEVGEKGVTLSGGQRARIALARAVYQEKELYLLDDPLAAVDADVASHLLHKCILGVLSHTTRLLCTHRTEYLEKADVVL</sequence>
<dbReference type="InterPro" id="IPR027417">
    <property type="entry name" value="P-loop_NTPase"/>
</dbReference>
<name>A0A286Y4D4_CAVPO</name>
<dbReference type="InterPro" id="IPR017871">
    <property type="entry name" value="ABC_transporter-like_CS"/>
</dbReference>
<keyword evidence="3 8" id="KW-0812">Transmembrane</keyword>
<keyword evidence="2" id="KW-0813">Transport</keyword>
<keyword evidence="12" id="KW-1185">Reference proteome</keyword>
<proteinExistence type="predicted"/>
<comment type="subcellular location">
    <subcellularLocation>
        <location evidence="1">Membrane</location>
        <topology evidence="1">Multi-pass membrane protein</topology>
    </subcellularLocation>
</comment>
<evidence type="ECO:0000313" key="11">
    <source>
        <dbReference type="Ensembl" id="ENSCPOP00000032423.1"/>
    </source>
</evidence>
<dbReference type="InterPro" id="IPR003439">
    <property type="entry name" value="ABC_transporter-like_ATP-bd"/>
</dbReference>
<dbReference type="FunFam" id="3.40.50.300:FF:000997">
    <property type="entry name" value="Multidrug resistance-associated protein 1"/>
    <property type="match status" value="1"/>
</dbReference>
<dbReference type="SUPFAM" id="SSF90123">
    <property type="entry name" value="ABC transporter transmembrane region"/>
    <property type="match status" value="1"/>
</dbReference>
<dbReference type="SMART" id="SM00382">
    <property type="entry name" value="AAA"/>
    <property type="match status" value="1"/>
</dbReference>
<reference evidence="12" key="1">
    <citation type="journal article" date="2011" name="Nature">
        <title>A high-resolution map of human evolutionary constraint using 29 mammals.</title>
        <authorList>
            <person name="Lindblad-Toh K."/>
            <person name="Garber M."/>
            <person name="Zuk O."/>
            <person name="Lin M.F."/>
            <person name="Parker B.J."/>
            <person name="Washietl S."/>
            <person name="Kheradpour P."/>
            <person name="Ernst J."/>
            <person name="Jordan G."/>
            <person name="Mauceli E."/>
            <person name="Ward L.D."/>
            <person name="Lowe C.B."/>
            <person name="Holloway A.K."/>
            <person name="Clamp M."/>
            <person name="Gnerre S."/>
            <person name="Alfoldi J."/>
            <person name="Beal K."/>
            <person name="Chang J."/>
            <person name="Clawson H."/>
            <person name="Cuff J."/>
            <person name="Di Palma F."/>
            <person name="Fitzgerald S."/>
            <person name="Flicek P."/>
            <person name="Guttman M."/>
            <person name="Hubisz M.J."/>
            <person name="Jaffe D.B."/>
            <person name="Jungreis I."/>
            <person name="Kent W.J."/>
            <person name="Kostka D."/>
            <person name="Lara M."/>
            <person name="Martins A.L."/>
            <person name="Massingham T."/>
            <person name="Moltke I."/>
            <person name="Raney B.J."/>
            <person name="Rasmussen M.D."/>
            <person name="Robinson J."/>
            <person name="Stark A."/>
            <person name="Vilella A.J."/>
            <person name="Wen J."/>
            <person name="Xie X."/>
            <person name="Zody M.C."/>
            <person name="Baldwin J."/>
            <person name="Bloom T."/>
            <person name="Chin C.W."/>
            <person name="Heiman D."/>
            <person name="Nicol R."/>
            <person name="Nusbaum C."/>
            <person name="Young S."/>
            <person name="Wilkinson J."/>
            <person name="Worley K.C."/>
            <person name="Kovar C.L."/>
            <person name="Muzny D.M."/>
            <person name="Gibbs R.A."/>
            <person name="Cree A."/>
            <person name="Dihn H.H."/>
            <person name="Fowler G."/>
            <person name="Jhangiani S."/>
            <person name="Joshi V."/>
            <person name="Lee S."/>
            <person name="Lewis L.R."/>
            <person name="Nazareth L.V."/>
            <person name="Okwuonu G."/>
            <person name="Santibanez J."/>
            <person name="Warren W.C."/>
            <person name="Mardis E.R."/>
            <person name="Weinstock G.M."/>
            <person name="Wilson R.K."/>
            <person name="Delehaunty K."/>
            <person name="Dooling D."/>
            <person name="Fronik C."/>
            <person name="Fulton L."/>
            <person name="Fulton B."/>
            <person name="Graves T."/>
            <person name="Minx P."/>
            <person name="Sodergren E."/>
            <person name="Birney E."/>
            <person name="Margulies E.H."/>
            <person name="Herrero J."/>
            <person name="Green E.D."/>
            <person name="Haussler D."/>
            <person name="Siepel A."/>
            <person name="Goldman N."/>
            <person name="Pollard K.S."/>
            <person name="Pedersen J.S."/>
            <person name="Lander E.S."/>
            <person name="Kellis M."/>
        </authorList>
    </citation>
    <scope>NUCLEOTIDE SEQUENCE [LARGE SCALE GENOMIC DNA]</scope>
    <source>
        <strain evidence="12">2N</strain>
    </source>
</reference>
<gene>
    <name evidence="11" type="primary">ABCC10</name>
</gene>
<evidence type="ECO:0000256" key="4">
    <source>
        <dbReference type="ARBA" id="ARBA00022741"/>
    </source>
</evidence>
<keyword evidence="7 8" id="KW-0472">Membrane</keyword>
<evidence type="ECO:0000256" key="8">
    <source>
        <dbReference type="SAM" id="Phobius"/>
    </source>
</evidence>
<dbReference type="EMBL" id="AAKN02021395">
    <property type="status" value="NOT_ANNOTATED_CDS"/>
    <property type="molecule type" value="Genomic_DNA"/>
</dbReference>
<dbReference type="PROSITE" id="PS50929">
    <property type="entry name" value="ABC_TM1F"/>
    <property type="match status" value="1"/>
</dbReference>
<dbReference type="InterPro" id="IPR050173">
    <property type="entry name" value="ABC_transporter_C-like"/>
</dbReference>
<dbReference type="PROSITE" id="PS00211">
    <property type="entry name" value="ABC_TRANSPORTER_1"/>
    <property type="match status" value="1"/>
</dbReference>
<dbReference type="GO" id="GO:0005886">
    <property type="term" value="C:plasma membrane"/>
    <property type="evidence" value="ECO:0007669"/>
    <property type="project" value="UniProtKB-ARBA"/>
</dbReference>
<dbReference type="Ensembl" id="ENSCPOT00000030895.1">
    <property type="protein sequence ID" value="ENSCPOP00000032423.1"/>
    <property type="gene ID" value="ENSCPOG00000009891.4"/>
</dbReference>
<evidence type="ECO:0000256" key="5">
    <source>
        <dbReference type="ARBA" id="ARBA00022840"/>
    </source>
</evidence>
<dbReference type="PANTHER" id="PTHR24223:SF330">
    <property type="entry name" value="ATP-BINDING CASSETTE SUB-FAMILY C MEMBER 10"/>
    <property type="match status" value="1"/>
</dbReference>
<feature type="domain" description="ABC transporter" evidence="9">
    <location>
        <begin position="38"/>
        <end position="245"/>
    </location>
</feature>
<dbReference type="PROSITE" id="PS50893">
    <property type="entry name" value="ABC_TRANSPORTER_2"/>
    <property type="match status" value="1"/>
</dbReference>
<keyword evidence="4" id="KW-0547">Nucleotide-binding</keyword>
<dbReference type="GO" id="GO:0140359">
    <property type="term" value="F:ABC-type transporter activity"/>
    <property type="evidence" value="ECO:0007669"/>
    <property type="project" value="InterPro"/>
</dbReference>
<keyword evidence="5" id="KW-0067">ATP-binding</keyword>
<reference evidence="11" key="3">
    <citation type="submission" date="2025-09" db="UniProtKB">
        <authorList>
            <consortium name="Ensembl"/>
        </authorList>
    </citation>
    <scope>IDENTIFICATION</scope>
    <source>
        <strain evidence="11">2N</strain>
    </source>
</reference>
<dbReference type="GeneTree" id="ENSGT00940000161082"/>
<evidence type="ECO:0000259" key="10">
    <source>
        <dbReference type="PROSITE" id="PS50929"/>
    </source>
</evidence>
<dbReference type="Bgee" id="ENSCPOG00000009891">
    <property type="expression patterns" value="Expressed in thyroid gland and 13 other cell types or tissues"/>
</dbReference>
<evidence type="ECO:0000256" key="3">
    <source>
        <dbReference type="ARBA" id="ARBA00022692"/>
    </source>
</evidence>
<evidence type="ECO:0000256" key="7">
    <source>
        <dbReference type="ARBA" id="ARBA00023136"/>
    </source>
</evidence>